<evidence type="ECO:0000313" key="3">
    <source>
        <dbReference type="EMBL" id="KAB8077490.1"/>
    </source>
</evidence>
<dbReference type="AlphaFoldDB" id="A0A5N5XEC5"/>
<dbReference type="GO" id="GO:0006631">
    <property type="term" value="P:fatty acid metabolic process"/>
    <property type="evidence" value="ECO:0007669"/>
    <property type="project" value="InterPro"/>
</dbReference>
<keyword evidence="2" id="KW-1133">Transmembrane helix</keyword>
<dbReference type="Gene3D" id="3.30.9.80">
    <property type="match status" value="1"/>
</dbReference>
<sequence>MTKWNKQHTMPHNRSTRQRDPRGVQAWLIGTGVASFATAVHLIHDARVPGSHIHILDVDNKFDTDQDSYGDAETGYNLQAEFLPFFLEPCTADLISCIPSSSKIYASLLDEIVHYENKTALRRCGSAGLTVCDGRGMRTVRHPGAYLRMQDRKDMLQVMLENEVVLDSKRVDECFGKSFFESDLWHLFSVKYALQPWHSAVEFHRHLCKYIEAAQKGDIHGPAHAQYTPTQSILQPIQRYLSDKGVDFRSGVTVSNLQMFPEHDPEYVSSIECVERGNRVVIPVRPTDIVITTLGSPTSGSIFGCNEEPPPPISSKAEKIMNGHWSLWFKLAKQSPEKFGLPAAFCTHMPESKMESFTVTMRGAQPMQIYSWLRQTFNGGSFLSISQSPWSLCICLPSQPVLPKQPGDVFVLWGYALAPARQGDFIKKPMCSCSGEEILSELLSHIGFPSDLMLSSAVTIPRLMPLATSALLRQTAGDRPEVIPPRTKNIAVVGQFCKLRDETASGMEHSVRSARMAVYSLMGVQGHFPKVRRNVLVEKFGKHA</sequence>
<name>A0A5N5XEC5_9EURO</name>
<dbReference type="GO" id="GO:0050151">
    <property type="term" value="F:oleate hydratase activity"/>
    <property type="evidence" value="ECO:0007669"/>
    <property type="project" value="InterPro"/>
</dbReference>
<dbReference type="Gene3D" id="3.50.50.60">
    <property type="entry name" value="FAD/NAD(P)-binding domain"/>
    <property type="match status" value="2"/>
</dbReference>
<gene>
    <name evidence="3" type="ORF">BDV29DRAFT_55982</name>
</gene>
<keyword evidence="4" id="KW-1185">Reference proteome</keyword>
<dbReference type="InterPro" id="IPR036188">
    <property type="entry name" value="FAD/NAD-bd_sf"/>
</dbReference>
<proteinExistence type="predicted"/>
<accession>A0A5N5XEC5</accession>
<evidence type="ECO:0000256" key="2">
    <source>
        <dbReference type="SAM" id="Phobius"/>
    </source>
</evidence>
<dbReference type="EMBL" id="ML732168">
    <property type="protein sequence ID" value="KAB8077490.1"/>
    <property type="molecule type" value="Genomic_DNA"/>
</dbReference>
<dbReference type="PANTHER" id="PTHR37417">
    <property type="entry name" value="67 KDA MYOSIN-CROSS-REACTIVE ANTIGEN FAMILY PROTEIN (AFU_ORTHOLOGUE AFUA_5G09970)"/>
    <property type="match status" value="1"/>
</dbReference>
<dbReference type="Pfam" id="PF06100">
    <property type="entry name" value="MCRA"/>
    <property type="match status" value="1"/>
</dbReference>
<feature type="compositionally biased region" description="Basic residues" evidence="1">
    <location>
        <begin position="1"/>
        <end position="16"/>
    </location>
</feature>
<evidence type="ECO:0000313" key="4">
    <source>
        <dbReference type="Proteomes" id="UP000326565"/>
    </source>
</evidence>
<evidence type="ECO:0000256" key="1">
    <source>
        <dbReference type="SAM" id="MobiDB-lite"/>
    </source>
</evidence>
<reference evidence="3 4" key="1">
    <citation type="submission" date="2019-04" db="EMBL/GenBank/DDBJ databases">
        <title>Friends and foes A comparative genomics study of 23 Aspergillus species from section Flavi.</title>
        <authorList>
            <consortium name="DOE Joint Genome Institute"/>
            <person name="Kjaerbolling I."/>
            <person name="Vesth T."/>
            <person name="Frisvad J.C."/>
            <person name="Nybo J.L."/>
            <person name="Theobald S."/>
            <person name="Kildgaard S."/>
            <person name="Isbrandt T."/>
            <person name="Kuo A."/>
            <person name="Sato A."/>
            <person name="Lyhne E.K."/>
            <person name="Kogle M.E."/>
            <person name="Wiebenga A."/>
            <person name="Kun R.S."/>
            <person name="Lubbers R.J."/>
            <person name="Makela M.R."/>
            <person name="Barry K."/>
            <person name="Chovatia M."/>
            <person name="Clum A."/>
            <person name="Daum C."/>
            <person name="Haridas S."/>
            <person name="He G."/>
            <person name="LaButti K."/>
            <person name="Lipzen A."/>
            <person name="Mondo S."/>
            <person name="Riley R."/>
            <person name="Salamov A."/>
            <person name="Simmons B.A."/>
            <person name="Magnuson J.K."/>
            <person name="Henrissat B."/>
            <person name="Mortensen U.H."/>
            <person name="Larsen T.O."/>
            <person name="Devries R.P."/>
            <person name="Grigoriev I.V."/>
            <person name="Machida M."/>
            <person name="Baker S.E."/>
            <person name="Andersen M.R."/>
        </authorList>
    </citation>
    <scope>NUCLEOTIDE SEQUENCE [LARGE SCALE GENOMIC DNA]</scope>
    <source>
        <strain evidence="3 4">CBS 151.66</strain>
    </source>
</reference>
<feature type="transmembrane region" description="Helical" evidence="2">
    <location>
        <begin position="24"/>
        <end position="43"/>
    </location>
</feature>
<dbReference type="InterPro" id="IPR010354">
    <property type="entry name" value="Oleate_hydratase"/>
</dbReference>
<dbReference type="Proteomes" id="UP000326565">
    <property type="component" value="Unassembled WGS sequence"/>
</dbReference>
<dbReference type="PANTHER" id="PTHR37417:SF4">
    <property type="entry name" value="67 KDA MYOSIN-CROSS-REACTIVE ANTIGEN FAMILY PROTEIN (AFU_ORTHOLOGUE AFUA_3G03570)"/>
    <property type="match status" value="1"/>
</dbReference>
<feature type="region of interest" description="Disordered" evidence="1">
    <location>
        <begin position="1"/>
        <end position="21"/>
    </location>
</feature>
<keyword evidence="2" id="KW-0472">Membrane</keyword>
<keyword evidence="2" id="KW-0812">Transmembrane</keyword>
<protein>
    <submittedName>
        <fullName evidence="3">67 kDa myosin-cross-reactive antigen family protein</fullName>
    </submittedName>
</protein>
<dbReference type="OrthoDB" id="545169at2759"/>
<dbReference type="GO" id="GO:0071949">
    <property type="term" value="F:FAD binding"/>
    <property type="evidence" value="ECO:0007669"/>
    <property type="project" value="InterPro"/>
</dbReference>
<organism evidence="3 4">
    <name type="scientific">Aspergillus leporis</name>
    <dbReference type="NCBI Taxonomy" id="41062"/>
    <lineage>
        <taxon>Eukaryota</taxon>
        <taxon>Fungi</taxon>
        <taxon>Dikarya</taxon>
        <taxon>Ascomycota</taxon>
        <taxon>Pezizomycotina</taxon>
        <taxon>Eurotiomycetes</taxon>
        <taxon>Eurotiomycetidae</taxon>
        <taxon>Eurotiales</taxon>
        <taxon>Aspergillaceae</taxon>
        <taxon>Aspergillus</taxon>
        <taxon>Aspergillus subgen. Circumdati</taxon>
    </lineage>
</organism>